<gene>
    <name evidence="7" type="ORF">DI549_10990</name>
</gene>
<dbReference type="Pfam" id="PF00589">
    <property type="entry name" value="Phage_integrase"/>
    <property type="match status" value="1"/>
</dbReference>
<dbReference type="AlphaFoldDB" id="A0A2W5R723"/>
<dbReference type="InterPro" id="IPR011010">
    <property type="entry name" value="DNA_brk_join_enz"/>
</dbReference>
<proteinExistence type="inferred from homology"/>
<dbReference type="PANTHER" id="PTHR30349">
    <property type="entry name" value="PHAGE INTEGRASE-RELATED"/>
    <property type="match status" value="1"/>
</dbReference>
<evidence type="ECO:0000256" key="1">
    <source>
        <dbReference type="ARBA" id="ARBA00008857"/>
    </source>
</evidence>
<dbReference type="Gene3D" id="1.10.443.10">
    <property type="entry name" value="Intergrase catalytic core"/>
    <property type="match status" value="1"/>
</dbReference>
<dbReference type="Gene3D" id="1.10.150.130">
    <property type="match status" value="1"/>
</dbReference>
<dbReference type="SUPFAM" id="SSF56349">
    <property type="entry name" value="DNA breaking-rejoining enzymes"/>
    <property type="match status" value="1"/>
</dbReference>
<feature type="domain" description="Tyr recombinase" evidence="6">
    <location>
        <begin position="200"/>
        <end position="372"/>
    </location>
</feature>
<evidence type="ECO:0000256" key="3">
    <source>
        <dbReference type="ARBA" id="ARBA00023125"/>
    </source>
</evidence>
<dbReference type="GO" id="GO:0015074">
    <property type="term" value="P:DNA integration"/>
    <property type="evidence" value="ECO:0007669"/>
    <property type="project" value="UniProtKB-KW"/>
</dbReference>
<evidence type="ECO:0000256" key="5">
    <source>
        <dbReference type="SAM" id="MobiDB-lite"/>
    </source>
</evidence>
<dbReference type="GO" id="GO:0003677">
    <property type="term" value="F:DNA binding"/>
    <property type="evidence" value="ECO:0007669"/>
    <property type="project" value="UniProtKB-KW"/>
</dbReference>
<organism evidence="7 8">
    <name type="scientific">Ancylobacter novellus</name>
    <name type="common">Thiobacillus novellus</name>
    <dbReference type="NCBI Taxonomy" id="921"/>
    <lineage>
        <taxon>Bacteria</taxon>
        <taxon>Pseudomonadati</taxon>
        <taxon>Pseudomonadota</taxon>
        <taxon>Alphaproteobacteria</taxon>
        <taxon>Hyphomicrobiales</taxon>
        <taxon>Xanthobacteraceae</taxon>
        <taxon>Ancylobacter</taxon>
    </lineage>
</organism>
<name>A0A2W5R723_ANCNO</name>
<dbReference type="EMBL" id="QFQD01000030">
    <property type="protein sequence ID" value="PZQ82695.1"/>
    <property type="molecule type" value="Genomic_DNA"/>
</dbReference>
<protein>
    <submittedName>
        <fullName evidence="7">Integrase</fullName>
    </submittedName>
</protein>
<keyword evidence="3" id="KW-0238">DNA-binding</keyword>
<evidence type="ECO:0000313" key="8">
    <source>
        <dbReference type="Proteomes" id="UP000248887"/>
    </source>
</evidence>
<dbReference type="InterPro" id="IPR010998">
    <property type="entry name" value="Integrase_recombinase_N"/>
</dbReference>
<evidence type="ECO:0000256" key="2">
    <source>
        <dbReference type="ARBA" id="ARBA00022908"/>
    </source>
</evidence>
<dbReference type="GO" id="GO:0006310">
    <property type="term" value="P:DNA recombination"/>
    <property type="evidence" value="ECO:0007669"/>
    <property type="project" value="UniProtKB-KW"/>
</dbReference>
<evidence type="ECO:0000259" key="6">
    <source>
        <dbReference type="PROSITE" id="PS51898"/>
    </source>
</evidence>
<dbReference type="InterPro" id="IPR002104">
    <property type="entry name" value="Integrase_catalytic"/>
</dbReference>
<dbReference type="InterPro" id="IPR050090">
    <property type="entry name" value="Tyrosine_recombinase_XerCD"/>
</dbReference>
<evidence type="ECO:0000313" key="7">
    <source>
        <dbReference type="EMBL" id="PZQ82695.1"/>
    </source>
</evidence>
<feature type="region of interest" description="Disordered" evidence="5">
    <location>
        <begin position="379"/>
        <end position="405"/>
    </location>
</feature>
<keyword evidence="4" id="KW-0233">DNA recombination</keyword>
<dbReference type="InterPro" id="IPR013762">
    <property type="entry name" value="Integrase-like_cat_sf"/>
</dbReference>
<reference evidence="7 8" key="1">
    <citation type="submission" date="2017-08" db="EMBL/GenBank/DDBJ databases">
        <title>Infants hospitalized years apart are colonized by the same room-sourced microbial strains.</title>
        <authorList>
            <person name="Brooks B."/>
            <person name="Olm M.R."/>
            <person name="Firek B.A."/>
            <person name="Baker R."/>
            <person name="Thomas B.C."/>
            <person name="Morowitz M.J."/>
            <person name="Banfield J.F."/>
        </authorList>
    </citation>
    <scope>NUCLEOTIDE SEQUENCE [LARGE SCALE GENOMIC DNA]</scope>
    <source>
        <strain evidence="7">S2_005_001_R2_27</strain>
    </source>
</reference>
<evidence type="ECO:0000256" key="4">
    <source>
        <dbReference type="ARBA" id="ARBA00023172"/>
    </source>
</evidence>
<dbReference type="Proteomes" id="UP000248887">
    <property type="component" value="Unassembled WGS sequence"/>
</dbReference>
<keyword evidence="2" id="KW-0229">DNA integration</keyword>
<dbReference type="PANTHER" id="PTHR30349:SF64">
    <property type="entry name" value="PROPHAGE INTEGRASE INTD-RELATED"/>
    <property type="match status" value="1"/>
</dbReference>
<dbReference type="PROSITE" id="PS51898">
    <property type="entry name" value="TYR_RECOMBINASE"/>
    <property type="match status" value="1"/>
</dbReference>
<comment type="similarity">
    <text evidence="1">Belongs to the 'phage' integrase family.</text>
</comment>
<sequence length="405" mass="45576">MVPARTRKTRPGSGFARLDVMLDRLKYVYEDIDQRGNVRFYFWRGKGHRKTRLRAEFGTSEFRRLYDQALAQAVETPAKPAVGVTLPGTYKWLAQRYFAECAEFLRMEARTRHIRRQLVEKTFDEPITPESSRLFGDIPLQHLNARSVRMLRDRKLEYPEAGNARVKALRGIFGWALKEEIEGVTANPARDVSYFQGSDEGHHTWSLDEVAAFETRHPAGTKAHLAFALLLYTGVRRSDVVQLGKQMIRNGWLHFTETKGRARRVKQREIPILPQLQAAIDAANLGNLTFLVTEHGAPFSVAGFGNWFRDRCNEAGLKECSAHGLRKAGATIAATNGATEHQLMAIYGWESPKQAAVYTRKANRRRLAGDAMHLIAPPAEPAKEGTNLSHSEAAEISGGKEIAKR</sequence>
<comment type="caution">
    <text evidence="7">The sequence shown here is derived from an EMBL/GenBank/DDBJ whole genome shotgun (WGS) entry which is preliminary data.</text>
</comment>
<accession>A0A2W5R723</accession>